<dbReference type="InterPro" id="IPR004027">
    <property type="entry name" value="SEC_C_motif"/>
</dbReference>
<evidence type="ECO:0000313" key="3">
    <source>
        <dbReference type="Proteomes" id="UP000003586"/>
    </source>
</evidence>
<dbReference type="Gene3D" id="3.10.450.50">
    <property type="match status" value="1"/>
</dbReference>
<proteinExistence type="predicted"/>
<accession>W0F7A9</accession>
<dbReference type="Proteomes" id="UP000003586">
    <property type="component" value="Chromosome"/>
</dbReference>
<organism evidence="2 3">
    <name type="scientific">Niabella soli DSM 19437</name>
    <dbReference type="NCBI Taxonomy" id="929713"/>
    <lineage>
        <taxon>Bacteria</taxon>
        <taxon>Pseudomonadati</taxon>
        <taxon>Bacteroidota</taxon>
        <taxon>Chitinophagia</taxon>
        <taxon>Chitinophagales</taxon>
        <taxon>Chitinophagaceae</taxon>
        <taxon>Niabella</taxon>
    </lineage>
</organism>
<dbReference type="KEGG" id="nso:NIASO_05895"/>
<name>W0F7A9_9BACT</name>
<dbReference type="Pfam" id="PF02810">
    <property type="entry name" value="SEC-C"/>
    <property type="match status" value="1"/>
</dbReference>
<gene>
    <name evidence="2" type="ORF">NIASO_05895</name>
</gene>
<evidence type="ECO:0000259" key="1">
    <source>
        <dbReference type="Pfam" id="PF03008"/>
    </source>
</evidence>
<dbReference type="STRING" id="929713.NIASO_05895"/>
<dbReference type="Pfam" id="PF03008">
    <property type="entry name" value="DUF234"/>
    <property type="match status" value="1"/>
</dbReference>
<dbReference type="InterPro" id="IPR004256">
    <property type="entry name" value="DUF234"/>
</dbReference>
<dbReference type="SUPFAM" id="SSF103642">
    <property type="entry name" value="Sec-C motif"/>
    <property type="match status" value="1"/>
</dbReference>
<dbReference type="HOGENOM" id="CLU_263478_0_0_10"/>
<dbReference type="AlphaFoldDB" id="W0F7A9"/>
<dbReference type="EMBL" id="CP007035">
    <property type="protein sequence ID" value="AHF17344.1"/>
    <property type="molecule type" value="Genomic_DNA"/>
</dbReference>
<dbReference type="RefSeq" id="WP_008582833.1">
    <property type="nucleotide sequence ID" value="NZ_CP007035.1"/>
</dbReference>
<reference evidence="2 3" key="1">
    <citation type="submission" date="2013-12" db="EMBL/GenBank/DDBJ databases">
        <authorList>
            <consortium name="DOE Joint Genome Institute"/>
            <person name="Eisen J."/>
            <person name="Huntemann M."/>
            <person name="Han J."/>
            <person name="Chen A."/>
            <person name="Kyrpides N."/>
            <person name="Mavromatis K."/>
            <person name="Markowitz V."/>
            <person name="Palaniappan K."/>
            <person name="Ivanova N."/>
            <person name="Schaumberg A."/>
            <person name="Pati A."/>
            <person name="Liolios K."/>
            <person name="Nordberg H.P."/>
            <person name="Cantor M.N."/>
            <person name="Hua S.X."/>
            <person name="Woyke T."/>
        </authorList>
    </citation>
    <scope>NUCLEOTIDE SEQUENCE [LARGE SCALE GENOMIC DNA]</scope>
    <source>
        <strain evidence="3">DSM 19437</strain>
    </source>
</reference>
<evidence type="ECO:0000313" key="2">
    <source>
        <dbReference type="EMBL" id="AHF17344.1"/>
    </source>
</evidence>
<keyword evidence="3" id="KW-1185">Reference proteome</keyword>
<sequence length="1254" mass="145609">MKIGRNAPCPCGSGKKYKRCCLDKNAELAQIPIPNYEFPNLQKSGATYTFIKRYDKIELLKLFSILQLYPQNQGKYIRIEYAISNILKTGITTTIQSDLGTVKEEIISKCKKHYLEDPPEDFFTGNIIFYNGNNTVFNGIAVNGVEIVQTLLDASNNEHLFSSQFRRELSSGVMFLLHILNSVADKLELTYNVYEEIVSDDLYFPDVEQLNIHKEFLKFTKQELELICLKLNIPYSIISEFSCELPLKDLEFDSLDNPLYRAPFVIIENFYYLIVPSAELICLNEFIIRTAQKHNCYEKLVTACTRRIEIETAPRFGRMHWKKVQLDLSDVKHVSGFIAYNDSLYQFDEDKFCHVFLCTPKEDKELIADSSMERNINERFNQVSKKIKSAYPHSKVLLLFMLNKCRVLSQISLGFKKMPNDTVFLSLSSQELKIISSNYKLERLSLWKYAKYYDSAMDKIHFSPYNSHIAKYYWFERNGESFLDPDKEPYNFIVLDLDIEGNQTREALTKIDKRGIKYYLEEGKMLTAPCVRAEQHYPVYISEEYQQGKIKKCLLKYKCPIWVISSRLIDPLSDVYVNGILYWLNDMYPILFKFVNSLGAAPITILIDLEEKFYGKRDLDELGDELPVFQSNVIAEDRVMYLFIPYQILKFIVSPDNSGERMIISYLLDLMGQLIEKLNLGTKLTLTEKENILEKGIPLGNRKMIISVTGDRDITIAQTDLVDVRYIPLSDLSFVLENQLNWLKSSKKIPTTIKTSEEKCKLFNDLVGLHFNIIINELKKYNGEKLLMFLMKKHEAIIQRQSFGKISYPMKVSCLDKFYDVQKEYAEENSKSIEVALSLRVLIEFAACILPQGSKECNDDDIDVLLAHAIELITYGAYSDSIKFGISDPEMGKLPSGRLGISREFENETLRGFRDDYNSQELYSYSDRFSEYFDVKRKATNSRVTGPSMERINKIFQEEWGVGLTTIDTISYGIATRMIHNSVSVEKISEKELAKFLSANSDFSDSDIVAYFDLLAFPDREDILKAPKGYESWEVYPWRYNRRLSYLLKPIIKYKSGEHLYYLISARHLLMASENYLSLFFKGTLKINRKNKKLLDLLSEINNYKGKRFRDQVLTWLNSNTKLRTFSYEVKISPSGFFQADSDRGDIDILAIDDEKKIVYSIECKNTSMSKTAYDFKSEIDNYLGTPKKQGLISRHLKRDQWLQDNRKLVYEKLKISNYQIKSLVISKNILPLKYMKRSSMLILSFHDLKLKGL</sequence>
<dbReference type="eggNOG" id="COG3012">
    <property type="taxonomic scope" value="Bacteria"/>
</dbReference>
<feature type="domain" description="DUF234" evidence="1">
    <location>
        <begin position="1086"/>
        <end position="1172"/>
    </location>
</feature>
<protein>
    <recommendedName>
        <fullName evidence="1">DUF234 domain-containing protein</fullName>
    </recommendedName>
</protein>